<dbReference type="PANTHER" id="PTHR12998:SF0">
    <property type="entry name" value="TRNA:M(4)X MODIFICATION ENZYME TRM13 HOMOLOG"/>
    <property type="match status" value="1"/>
</dbReference>
<comment type="similarity">
    <text evidence="1 12">Belongs to the methyltransferase TRM13 family.</text>
</comment>
<feature type="region of interest" description="Disordered" evidence="13">
    <location>
        <begin position="502"/>
        <end position="555"/>
    </location>
</feature>
<comment type="catalytic activity">
    <reaction evidence="11 12">
        <text>adenosine(4) in tRNA(His) + S-adenosyl-L-methionine = 2'-O-methyladenosine(4) in tRNA(His) + S-adenosyl-L-homocysteine + H(+)</text>
        <dbReference type="Rhea" id="RHEA:43196"/>
        <dbReference type="Rhea" id="RHEA-COMP:10401"/>
        <dbReference type="Rhea" id="RHEA-COMP:10402"/>
        <dbReference type="ChEBI" id="CHEBI:15378"/>
        <dbReference type="ChEBI" id="CHEBI:57856"/>
        <dbReference type="ChEBI" id="CHEBI:59789"/>
        <dbReference type="ChEBI" id="CHEBI:74411"/>
        <dbReference type="ChEBI" id="CHEBI:74477"/>
        <dbReference type="EC" id="2.1.1.225"/>
    </reaction>
</comment>
<dbReference type="STRING" id="7574.A0A1S3HUW4"/>
<reference evidence="16" key="1">
    <citation type="submission" date="2025-08" db="UniProtKB">
        <authorList>
            <consortium name="RefSeq"/>
        </authorList>
    </citation>
    <scope>IDENTIFICATION</scope>
    <source>
        <tissue evidence="16">Gonads</tissue>
    </source>
</reference>
<dbReference type="InterPro" id="IPR007871">
    <property type="entry name" value="Methyltransferase_TRM13"/>
</dbReference>
<evidence type="ECO:0000256" key="7">
    <source>
        <dbReference type="ARBA" id="ARBA00022771"/>
    </source>
</evidence>
<sequence length="622" mass="70710">MADRKQMPGEFKPGRCGFYLEKKRRYCRAVPNEGNKYCIEHSHLLGELKDQERIPCPLDPKHSCYKSKLKKHLKKCNAREKVQPACYQKSVNSGYGEDETETEKVTILTVPVEEVFQLIEKVKNIHEKCQLLIQEEILEHPVMREELSNKTYGEAALKHRRQQSSLVAHMQKLGLLKDGTCFVEFGAGKGALSHWVQLALPESKDNSYILVDRGTARYKMDNYHNNKEEGPIFERLRMDIEHLCLSKVPTVIDHPRAVVGMSKHLCGAATDLTLRCMVGSNKCEKECTGDLGHVNKKQKVDESTKPNEKQENSWIEGIIIALCCHHRCSWTHFVGKDFFTQHGLTGRDFQLVTSMSSWATCGYRPNKKGVDLTLRCMVGSNKYKKECTGDLGHVNKKQKVDESTKPNEKQENSWIEGIIIALCCHHRCSWTHFVGKDFFTQHGLTGRDFQLVTSMSSWATCGYRPNKKGVEKSSSAQEPSKAPTPYSSLDQNLVKIENKTLVEENMPDQSETSSCQSDMKQKNHDKHIDEHNSDDGGEHAKNEDSGYNHPRYGALTPKQREDIGKQCKRLIDLGRMHYLKQKGFQTQLMVYIPHTVSLENVVLTAVPLDRFGAMLAEGNSLQ</sequence>
<evidence type="ECO:0000256" key="12">
    <source>
        <dbReference type="RuleBase" id="RU367103"/>
    </source>
</evidence>
<dbReference type="PANTHER" id="PTHR12998">
    <property type="entry name" value="TRNA:M(4)X MODIFICATION ENZYME TRM13 HOMOLOG"/>
    <property type="match status" value="1"/>
</dbReference>
<keyword evidence="8 12" id="KW-0862">Zinc</keyword>
<evidence type="ECO:0000256" key="11">
    <source>
        <dbReference type="ARBA" id="ARBA00049393"/>
    </source>
</evidence>
<organism evidence="15 16">
    <name type="scientific">Lingula anatina</name>
    <name type="common">Brachiopod</name>
    <name type="synonym">Lingula unguis</name>
    <dbReference type="NCBI Taxonomy" id="7574"/>
    <lineage>
        <taxon>Eukaryota</taxon>
        <taxon>Metazoa</taxon>
        <taxon>Spiralia</taxon>
        <taxon>Lophotrochozoa</taxon>
        <taxon>Brachiopoda</taxon>
        <taxon>Linguliformea</taxon>
        <taxon>Lingulata</taxon>
        <taxon>Lingulida</taxon>
        <taxon>Linguloidea</taxon>
        <taxon>Lingulidae</taxon>
        <taxon>Lingula</taxon>
    </lineage>
</organism>
<evidence type="ECO:0000256" key="4">
    <source>
        <dbReference type="ARBA" id="ARBA00022691"/>
    </source>
</evidence>
<dbReference type="FunCoup" id="A0A1S3HUW4">
    <property type="interactions" value="1758"/>
</dbReference>
<gene>
    <name evidence="16" type="primary">LOC106158403</name>
</gene>
<evidence type="ECO:0000256" key="13">
    <source>
        <dbReference type="SAM" id="MobiDB-lite"/>
    </source>
</evidence>
<dbReference type="Pfam" id="PF05206">
    <property type="entry name" value="TRM13"/>
    <property type="match status" value="2"/>
</dbReference>
<evidence type="ECO:0000256" key="9">
    <source>
        <dbReference type="ARBA" id="ARBA00048165"/>
    </source>
</evidence>
<dbReference type="Proteomes" id="UP000085678">
    <property type="component" value="Unplaced"/>
</dbReference>
<evidence type="ECO:0000259" key="14">
    <source>
        <dbReference type="PROSITE" id="PS51800"/>
    </source>
</evidence>
<keyword evidence="7 12" id="KW-0863">Zinc-finger</keyword>
<dbReference type="GO" id="GO:0008270">
    <property type="term" value="F:zinc ion binding"/>
    <property type="evidence" value="ECO:0007669"/>
    <property type="project" value="UniProtKB-KW"/>
</dbReference>
<keyword evidence="15" id="KW-1185">Reference proteome</keyword>
<dbReference type="InterPro" id="IPR022776">
    <property type="entry name" value="TRM13/UPF0224_CHHC_Znf_dom"/>
</dbReference>
<accession>A0A1S3HUW4</accession>
<evidence type="ECO:0000256" key="2">
    <source>
        <dbReference type="ARBA" id="ARBA00022603"/>
    </source>
</evidence>
<comment type="catalytic activity">
    <reaction evidence="10 12">
        <text>cytidine(4) in tRNA(Gly)(GCC) + S-adenosyl-L-methionine = 2'-O-methylcytidine(4) in tRNA(Gly)(GCC) + S-adenosyl-L-homocysteine + H(+)</text>
        <dbReference type="Rhea" id="RHEA:43192"/>
        <dbReference type="Rhea" id="RHEA-COMP:10399"/>
        <dbReference type="Rhea" id="RHEA-COMP:10400"/>
        <dbReference type="ChEBI" id="CHEBI:15378"/>
        <dbReference type="ChEBI" id="CHEBI:57856"/>
        <dbReference type="ChEBI" id="CHEBI:59789"/>
        <dbReference type="ChEBI" id="CHEBI:74495"/>
        <dbReference type="ChEBI" id="CHEBI:82748"/>
        <dbReference type="EC" id="2.1.1.225"/>
    </reaction>
</comment>
<dbReference type="InterPro" id="IPR021721">
    <property type="entry name" value="Znf_CCCH-type_TRM13"/>
</dbReference>
<evidence type="ECO:0000313" key="15">
    <source>
        <dbReference type="Proteomes" id="UP000085678"/>
    </source>
</evidence>
<dbReference type="InterPro" id="IPR039044">
    <property type="entry name" value="Trm13"/>
</dbReference>
<keyword evidence="5 12" id="KW-0819">tRNA processing</keyword>
<dbReference type="AlphaFoldDB" id="A0A1S3HUW4"/>
<dbReference type="GeneID" id="106158403"/>
<evidence type="ECO:0000256" key="6">
    <source>
        <dbReference type="ARBA" id="ARBA00022723"/>
    </source>
</evidence>
<dbReference type="Pfam" id="PF11722">
    <property type="entry name" value="zf-TRM13_CCCH"/>
    <property type="match status" value="1"/>
</dbReference>
<keyword evidence="4 12" id="KW-0949">S-adenosyl-L-methionine</keyword>
<keyword evidence="2 12" id="KW-0489">Methyltransferase</keyword>
<evidence type="ECO:0000256" key="5">
    <source>
        <dbReference type="ARBA" id="ARBA00022694"/>
    </source>
</evidence>
<feature type="compositionally biased region" description="Polar residues" evidence="13">
    <location>
        <begin position="507"/>
        <end position="518"/>
    </location>
</feature>
<feature type="region of interest" description="Disordered" evidence="13">
    <location>
        <begin position="467"/>
        <end position="490"/>
    </location>
</feature>
<name>A0A1S3HUW4_LINAN</name>
<dbReference type="Pfam" id="PF05253">
    <property type="entry name" value="zf-U11-48K"/>
    <property type="match status" value="1"/>
</dbReference>
<dbReference type="EC" id="2.1.1.225" evidence="12"/>
<evidence type="ECO:0000256" key="3">
    <source>
        <dbReference type="ARBA" id="ARBA00022679"/>
    </source>
</evidence>
<feature type="compositionally biased region" description="Basic and acidic residues" evidence="13">
    <location>
        <begin position="519"/>
        <end position="546"/>
    </location>
</feature>
<feature type="domain" description="CHHC U11-48K-type" evidence="14">
    <location>
        <begin position="53"/>
        <end position="80"/>
    </location>
</feature>
<evidence type="ECO:0000256" key="10">
    <source>
        <dbReference type="ARBA" id="ARBA00048635"/>
    </source>
</evidence>
<evidence type="ECO:0000313" key="16">
    <source>
        <dbReference type="RefSeq" id="XP_013389808.1"/>
    </source>
</evidence>
<keyword evidence="6 12" id="KW-0479">Metal-binding</keyword>
<protein>
    <recommendedName>
        <fullName evidence="12">tRNA:m(4)X modification enzyme TRM13</fullName>
        <ecNumber evidence="12">2.1.1.225</ecNumber>
    </recommendedName>
</protein>
<comment type="function">
    <text evidence="12">tRNA methylase which 2'-O-methylates cytidine(4) in tRNA(Pro) and tRNA(Gly)(GCC), and adenosine(4) in tRNA(His).</text>
</comment>
<dbReference type="RefSeq" id="XP_013389808.1">
    <property type="nucleotide sequence ID" value="XM_013534354.1"/>
</dbReference>
<dbReference type="GO" id="GO:0106050">
    <property type="term" value="F:tRNA 2'-O-methyltransferase activity"/>
    <property type="evidence" value="ECO:0007669"/>
    <property type="project" value="UniProtKB-UniRule"/>
</dbReference>
<evidence type="ECO:0000256" key="1">
    <source>
        <dbReference type="ARBA" id="ARBA00005265"/>
    </source>
</evidence>
<dbReference type="InParanoid" id="A0A1S3HUW4"/>
<dbReference type="OrthoDB" id="258806at2759"/>
<comment type="catalytic activity">
    <reaction evidence="9 12">
        <text>cytidine(4) in tRNA(Pro) + S-adenosyl-L-methionine = 2'-O-methylcytidine(4) in tRNA(Pro) + S-adenosyl-L-homocysteine + H(+)</text>
        <dbReference type="Rhea" id="RHEA:32767"/>
        <dbReference type="Rhea" id="RHEA-COMP:10397"/>
        <dbReference type="Rhea" id="RHEA-COMP:10398"/>
        <dbReference type="ChEBI" id="CHEBI:15378"/>
        <dbReference type="ChEBI" id="CHEBI:57856"/>
        <dbReference type="ChEBI" id="CHEBI:59789"/>
        <dbReference type="ChEBI" id="CHEBI:74495"/>
        <dbReference type="ChEBI" id="CHEBI:82748"/>
        <dbReference type="EC" id="2.1.1.225"/>
    </reaction>
</comment>
<evidence type="ECO:0000256" key="8">
    <source>
        <dbReference type="ARBA" id="ARBA00022833"/>
    </source>
</evidence>
<keyword evidence="3 12" id="KW-0808">Transferase</keyword>
<dbReference type="PROSITE" id="PS51800">
    <property type="entry name" value="ZF_CHHC_U11_48K"/>
    <property type="match status" value="1"/>
</dbReference>
<proteinExistence type="inferred from homology"/>
<dbReference type="GO" id="GO:0030488">
    <property type="term" value="P:tRNA methylation"/>
    <property type="evidence" value="ECO:0007669"/>
    <property type="project" value="InterPro"/>
</dbReference>
<dbReference type="KEGG" id="lak:106158403"/>